<dbReference type="InterPro" id="IPR052038">
    <property type="entry name" value="Type-VII_TA_antitoxin"/>
</dbReference>
<comment type="caution">
    <text evidence="11">The sequence shown here is derived from an EMBL/GenBank/DDBJ whole genome shotgun (WGS) entry which is preliminary data.</text>
</comment>
<dbReference type="InterPro" id="IPR002934">
    <property type="entry name" value="Polymerase_NTP_transf_dom"/>
</dbReference>
<evidence type="ECO:0000259" key="10">
    <source>
        <dbReference type="Pfam" id="PF01909"/>
    </source>
</evidence>
<keyword evidence="4" id="KW-0548">Nucleotidyltransferase</keyword>
<keyword evidence="7" id="KW-0067">ATP-binding</keyword>
<dbReference type="EMBL" id="JBHTLY010000002">
    <property type="protein sequence ID" value="MFD1201602.1"/>
    <property type="molecule type" value="Genomic_DNA"/>
</dbReference>
<dbReference type="RefSeq" id="WP_343957915.1">
    <property type="nucleotide sequence ID" value="NZ_BAAAKZ010000002.1"/>
</dbReference>
<evidence type="ECO:0000256" key="6">
    <source>
        <dbReference type="ARBA" id="ARBA00022741"/>
    </source>
</evidence>
<gene>
    <name evidence="11" type="ORF">ACFQ3U_06840</name>
</gene>
<organism evidence="11 12">
    <name type="scientific">Leucobacter albus</name>
    <dbReference type="NCBI Taxonomy" id="272210"/>
    <lineage>
        <taxon>Bacteria</taxon>
        <taxon>Bacillati</taxon>
        <taxon>Actinomycetota</taxon>
        <taxon>Actinomycetes</taxon>
        <taxon>Micrococcales</taxon>
        <taxon>Microbacteriaceae</taxon>
        <taxon>Leucobacter</taxon>
    </lineage>
</organism>
<reference evidence="12" key="1">
    <citation type="journal article" date="2019" name="Int. J. Syst. Evol. Microbiol.">
        <title>The Global Catalogue of Microorganisms (GCM) 10K type strain sequencing project: providing services to taxonomists for standard genome sequencing and annotation.</title>
        <authorList>
            <consortium name="The Broad Institute Genomics Platform"/>
            <consortium name="The Broad Institute Genome Sequencing Center for Infectious Disease"/>
            <person name="Wu L."/>
            <person name="Ma J."/>
        </authorList>
    </citation>
    <scope>NUCLEOTIDE SEQUENCE [LARGE SCALE GENOMIC DNA]</scope>
    <source>
        <strain evidence="12">CCUG 50213</strain>
    </source>
</reference>
<dbReference type="Pfam" id="PF01909">
    <property type="entry name" value="NTP_transf_2"/>
    <property type="match status" value="1"/>
</dbReference>
<evidence type="ECO:0000313" key="11">
    <source>
        <dbReference type="EMBL" id="MFD1201602.1"/>
    </source>
</evidence>
<feature type="domain" description="Polymerase nucleotidyl transferase" evidence="10">
    <location>
        <begin position="15"/>
        <end position="96"/>
    </location>
</feature>
<evidence type="ECO:0000256" key="4">
    <source>
        <dbReference type="ARBA" id="ARBA00022695"/>
    </source>
</evidence>
<dbReference type="InterPro" id="IPR043519">
    <property type="entry name" value="NT_sf"/>
</dbReference>
<sequence>MRLSAPLDVAAIRHACEKYGVARLRVFGSSVTDRFAPETSDIDFLVTFKDGRDNLFDDYFDLKFELERIVGRKVDLVTERSLRNPFFIASALENAQELYAA</sequence>
<evidence type="ECO:0000256" key="9">
    <source>
        <dbReference type="ARBA" id="ARBA00038276"/>
    </source>
</evidence>
<keyword evidence="6" id="KW-0547">Nucleotide-binding</keyword>
<evidence type="ECO:0000256" key="7">
    <source>
        <dbReference type="ARBA" id="ARBA00022840"/>
    </source>
</evidence>
<dbReference type="Proteomes" id="UP001597181">
    <property type="component" value="Unassembled WGS sequence"/>
</dbReference>
<evidence type="ECO:0000256" key="2">
    <source>
        <dbReference type="ARBA" id="ARBA00022649"/>
    </source>
</evidence>
<evidence type="ECO:0000313" key="12">
    <source>
        <dbReference type="Proteomes" id="UP001597181"/>
    </source>
</evidence>
<evidence type="ECO:0000256" key="1">
    <source>
        <dbReference type="ARBA" id="ARBA00001946"/>
    </source>
</evidence>
<keyword evidence="12" id="KW-1185">Reference proteome</keyword>
<dbReference type="PANTHER" id="PTHR33571:SF12">
    <property type="entry name" value="BSL3053 PROTEIN"/>
    <property type="match status" value="1"/>
</dbReference>
<keyword evidence="3" id="KW-0808">Transferase</keyword>
<evidence type="ECO:0000256" key="5">
    <source>
        <dbReference type="ARBA" id="ARBA00022723"/>
    </source>
</evidence>
<protein>
    <submittedName>
        <fullName evidence="11">Nucleotidyltransferase family protein</fullName>
    </submittedName>
</protein>
<dbReference type="SUPFAM" id="SSF81301">
    <property type="entry name" value="Nucleotidyltransferase"/>
    <property type="match status" value="1"/>
</dbReference>
<dbReference type="PANTHER" id="PTHR33571">
    <property type="entry name" value="SSL8005 PROTEIN"/>
    <property type="match status" value="1"/>
</dbReference>
<comment type="cofactor">
    <cofactor evidence="1">
        <name>Mg(2+)</name>
        <dbReference type="ChEBI" id="CHEBI:18420"/>
    </cofactor>
</comment>
<name>A0ABW3TMS6_9MICO</name>
<evidence type="ECO:0000256" key="3">
    <source>
        <dbReference type="ARBA" id="ARBA00022679"/>
    </source>
</evidence>
<proteinExistence type="inferred from homology"/>
<comment type="similarity">
    <text evidence="9">Belongs to the MntA antitoxin family.</text>
</comment>
<keyword evidence="8" id="KW-0460">Magnesium</keyword>
<accession>A0ABW3TMS6</accession>
<keyword evidence="5" id="KW-0479">Metal-binding</keyword>
<dbReference type="Gene3D" id="3.30.460.10">
    <property type="entry name" value="Beta Polymerase, domain 2"/>
    <property type="match status" value="1"/>
</dbReference>
<dbReference type="CDD" id="cd05403">
    <property type="entry name" value="NT_KNTase_like"/>
    <property type="match status" value="1"/>
</dbReference>
<evidence type="ECO:0000256" key="8">
    <source>
        <dbReference type="ARBA" id="ARBA00022842"/>
    </source>
</evidence>
<keyword evidence="2" id="KW-1277">Toxin-antitoxin system</keyword>